<protein>
    <recommendedName>
        <fullName evidence="7">Caffeoyl-CoA O-methyltransferase</fullName>
    </recommendedName>
</protein>
<evidence type="ECO:0000256" key="4">
    <source>
        <dbReference type="ARBA" id="ARBA00023453"/>
    </source>
</evidence>
<dbReference type="GO" id="GO:0008757">
    <property type="term" value="F:S-adenosylmethionine-dependent methyltransferase activity"/>
    <property type="evidence" value="ECO:0007669"/>
    <property type="project" value="TreeGrafter"/>
</dbReference>
<dbReference type="Gramene" id="RZC51654">
    <property type="protein sequence ID" value="RZC51654"/>
    <property type="gene ID" value="C5167_020074"/>
</dbReference>
<dbReference type="PANTHER" id="PTHR10509">
    <property type="entry name" value="O-METHYLTRANSFERASE-RELATED"/>
    <property type="match status" value="1"/>
</dbReference>
<evidence type="ECO:0000313" key="6">
    <source>
        <dbReference type="Proteomes" id="UP000316621"/>
    </source>
</evidence>
<evidence type="ECO:0008006" key="7">
    <source>
        <dbReference type="Google" id="ProtNLM"/>
    </source>
</evidence>
<dbReference type="PANTHER" id="PTHR10509:SF82">
    <property type="entry name" value="CAFFEOYL-COA O-METHYLTRANSFERASE-LIKE"/>
    <property type="match status" value="1"/>
</dbReference>
<dbReference type="OMA" id="PAYFEWA"/>
<evidence type="ECO:0000256" key="3">
    <source>
        <dbReference type="ARBA" id="ARBA00022691"/>
    </source>
</evidence>
<evidence type="ECO:0000313" key="5">
    <source>
        <dbReference type="EMBL" id="RZC51654.1"/>
    </source>
</evidence>
<dbReference type="GO" id="GO:0032259">
    <property type="term" value="P:methylation"/>
    <property type="evidence" value="ECO:0007669"/>
    <property type="project" value="UniProtKB-KW"/>
</dbReference>
<accession>A0A4Y7IRZ7</accession>
<dbReference type="InterPro" id="IPR002935">
    <property type="entry name" value="SAM_O-MeTrfase"/>
</dbReference>
<keyword evidence="6" id="KW-1185">Reference proteome</keyword>
<proteinExistence type="inferred from homology"/>
<dbReference type="Proteomes" id="UP000316621">
    <property type="component" value="Chromosome 2"/>
</dbReference>
<dbReference type="AlphaFoldDB" id="A0A4Y7IRZ7"/>
<reference evidence="5 6" key="1">
    <citation type="journal article" date="2018" name="Science">
        <title>The opium poppy genome and morphinan production.</title>
        <authorList>
            <person name="Guo L."/>
            <person name="Winzer T."/>
            <person name="Yang X."/>
            <person name="Li Y."/>
            <person name="Ning Z."/>
            <person name="He Z."/>
            <person name="Teodor R."/>
            <person name="Lu Y."/>
            <person name="Bowser T.A."/>
            <person name="Graham I.A."/>
            <person name="Ye K."/>
        </authorList>
    </citation>
    <scope>NUCLEOTIDE SEQUENCE [LARGE SCALE GENOMIC DNA]</scope>
    <source>
        <strain evidence="6">cv. HN1</strain>
        <tissue evidence="5">Leaves</tissue>
    </source>
</reference>
<keyword evidence="1" id="KW-0489">Methyltransferase</keyword>
<dbReference type="InterPro" id="IPR050362">
    <property type="entry name" value="Cation-dep_OMT"/>
</dbReference>
<sequence>MPQNPKFCPNARQKQPDTQLLQGNKRRYTSTILLNYHPRGGSSTTDQGEMENKGLLQSKELYQYILNTSVYPRESEFLKELRDATADYPGALMGTAPDAGQLMTLLLGLVNAKKTIEIGVFTGYSLLLTALAIPDDGKITAIDVSRKAYDDIGLPIIQKAGVEHKIDFVESVALPVLDKLLENAENEGTIDFAYVDADKVNYWNYHEKLLKLLRIGGVVVYDNTLWGGSVAKTDESLVPEPYRASRRHSIEFNKLIAADSRIRLSQVPVGDGSTISRLEDKPCLKESGM</sequence>
<dbReference type="Pfam" id="PF01596">
    <property type="entry name" value="Methyltransf_3"/>
    <property type="match status" value="1"/>
</dbReference>
<gene>
    <name evidence="5" type="ORF">C5167_020074</name>
</gene>
<evidence type="ECO:0000256" key="1">
    <source>
        <dbReference type="ARBA" id="ARBA00022603"/>
    </source>
</evidence>
<dbReference type="CDD" id="cd02440">
    <property type="entry name" value="AdoMet_MTases"/>
    <property type="match status" value="1"/>
</dbReference>
<dbReference type="EMBL" id="CM010716">
    <property type="protein sequence ID" value="RZC51654.1"/>
    <property type="molecule type" value="Genomic_DNA"/>
</dbReference>
<dbReference type="STRING" id="3469.A0A4Y7IRZ7"/>
<keyword evidence="2" id="KW-0808">Transferase</keyword>
<evidence type="ECO:0000256" key="2">
    <source>
        <dbReference type="ARBA" id="ARBA00022679"/>
    </source>
</evidence>
<dbReference type="GO" id="GO:0008171">
    <property type="term" value="F:O-methyltransferase activity"/>
    <property type="evidence" value="ECO:0007669"/>
    <property type="project" value="InterPro"/>
</dbReference>
<dbReference type="Gene3D" id="3.40.50.150">
    <property type="entry name" value="Vaccinia Virus protein VP39"/>
    <property type="match status" value="1"/>
</dbReference>
<organism evidence="5 6">
    <name type="scientific">Papaver somniferum</name>
    <name type="common">Opium poppy</name>
    <dbReference type="NCBI Taxonomy" id="3469"/>
    <lineage>
        <taxon>Eukaryota</taxon>
        <taxon>Viridiplantae</taxon>
        <taxon>Streptophyta</taxon>
        <taxon>Embryophyta</taxon>
        <taxon>Tracheophyta</taxon>
        <taxon>Spermatophyta</taxon>
        <taxon>Magnoliopsida</taxon>
        <taxon>Ranunculales</taxon>
        <taxon>Papaveraceae</taxon>
        <taxon>Papaveroideae</taxon>
        <taxon>Papaver</taxon>
    </lineage>
</organism>
<dbReference type="InterPro" id="IPR029063">
    <property type="entry name" value="SAM-dependent_MTases_sf"/>
</dbReference>
<dbReference type="PROSITE" id="PS51682">
    <property type="entry name" value="SAM_OMT_I"/>
    <property type="match status" value="1"/>
</dbReference>
<comment type="similarity">
    <text evidence="4">Belongs to the class I-like SAM-binding methyltransferase superfamily. Cation-dependent O-methyltransferase family.</text>
</comment>
<name>A0A4Y7IRZ7_PAPSO</name>
<dbReference type="SUPFAM" id="SSF53335">
    <property type="entry name" value="S-adenosyl-L-methionine-dependent methyltransferases"/>
    <property type="match status" value="1"/>
</dbReference>
<keyword evidence="3" id="KW-0949">S-adenosyl-L-methionine</keyword>